<accession>A0ABT3G079</accession>
<proteinExistence type="predicted"/>
<comment type="caution">
    <text evidence="1">The sequence shown here is derived from an EMBL/GenBank/DDBJ whole genome shotgun (WGS) entry which is preliminary data.</text>
</comment>
<dbReference type="SUPFAM" id="SSF48208">
    <property type="entry name" value="Six-hairpin glycosidases"/>
    <property type="match status" value="1"/>
</dbReference>
<dbReference type="InterPro" id="IPR012341">
    <property type="entry name" value="6hp_glycosidase-like_sf"/>
</dbReference>
<keyword evidence="2" id="KW-1185">Reference proteome</keyword>
<dbReference type="Proteomes" id="UP001165653">
    <property type="component" value="Unassembled WGS sequence"/>
</dbReference>
<evidence type="ECO:0008006" key="3">
    <source>
        <dbReference type="Google" id="ProtNLM"/>
    </source>
</evidence>
<organism evidence="1 2">
    <name type="scientific">Luteolibacter rhizosphaerae</name>
    <dbReference type="NCBI Taxonomy" id="2989719"/>
    <lineage>
        <taxon>Bacteria</taxon>
        <taxon>Pseudomonadati</taxon>
        <taxon>Verrucomicrobiota</taxon>
        <taxon>Verrucomicrobiia</taxon>
        <taxon>Verrucomicrobiales</taxon>
        <taxon>Verrucomicrobiaceae</taxon>
        <taxon>Luteolibacter</taxon>
    </lineage>
</organism>
<dbReference type="EMBL" id="JAPDDR010000002">
    <property type="protein sequence ID" value="MCW1912635.1"/>
    <property type="molecule type" value="Genomic_DNA"/>
</dbReference>
<sequence>MFRFLPWKFLVKHAARRYGVIDPATFMARMRRFSQPSEVAEPLELLRAGIVFHARGLVNAKAIQHNLDWVWPYWVERQFNPKDPSFIPRAFSFSHINLTHRNWTAVGLPGVAAYPIVDPRGLVTPLHDGWSLDFWIVTEKRRRLLPSKLDDSAVTQRLILDPTLIVLTEVAKDGLRLDLETKMVLREGKPEVCTEVRATADEDGWVVVAVRPYNAEGVQFINRIEMESCGTAFHVNGESSVKLGEAPDSLRMAHYAEGDVYLDLPGSSEQRETSCDTGMATAAALFRIHAGKPRVLGVSATLDRDTKEAKHLDVNLGWKEALKETAQLRVPDEKIQFLYDAAVRTMLLLSAEDLVPGPYTYRRFWFRDACLMLHPMLAIGLVERATRVLAAFPGRQQINGYFLSQEGEWDSNGQVLWIVARYAAMTGGKLDADMEQALRKGVRWLDKKRLTTNDPVGTKGLLPAGFSAEHLGPNDYYYWDDFWAWGGLKAIADYWHKAGDTAAAKEAEDLAKAYETSIESSLAGIPAKRSLGAMPAAPGRRMDAGAIGSMVADYPLQLYPAGEPRQLKTVEFLMERCFQQGGFFQEMIHSGVNAYLTLDLAQTLLRAGDPRFAGLIRRVAELASPTGQWPEAIHPLSLGGCMGDGQHGWAAAEWVMMIRNCFVREESDELVLGSGILPEWLEGELHFGPTLTSWGTVTVKVANSQLTLEANWRGEAPRVRIEVPGFVPIGADGSREVFPLQPS</sequence>
<reference evidence="1" key="1">
    <citation type="submission" date="2022-10" db="EMBL/GenBank/DDBJ databases">
        <title>Luteolibacter sp. GHJ8, whole genome shotgun sequencing project.</title>
        <authorList>
            <person name="Zhao G."/>
            <person name="Shen L."/>
        </authorList>
    </citation>
    <scope>NUCLEOTIDE SEQUENCE</scope>
    <source>
        <strain evidence="1">GHJ8</strain>
    </source>
</reference>
<dbReference type="InterPro" id="IPR008928">
    <property type="entry name" value="6-hairpin_glycosidase_sf"/>
</dbReference>
<name>A0ABT3G079_9BACT</name>
<evidence type="ECO:0000313" key="2">
    <source>
        <dbReference type="Proteomes" id="UP001165653"/>
    </source>
</evidence>
<dbReference type="Gene3D" id="1.50.10.10">
    <property type="match status" value="1"/>
</dbReference>
<dbReference type="RefSeq" id="WP_264511235.1">
    <property type="nucleotide sequence ID" value="NZ_JAPDDR010000002.1"/>
</dbReference>
<evidence type="ECO:0000313" key="1">
    <source>
        <dbReference type="EMBL" id="MCW1912635.1"/>
    </source>
</evidence>
<protein>
    <recommendedName>
        <fullName evidence="3">Alpha-L-rhamnosidase six-hairpin glycosidase domain-containing protein</fullName>
    </recommendedName>
</protein>
<gene>
    <name evidence="1" type="ORF">OJ996_03550</name>
</gene>